<dbReference type="FunFam" id="1.10.8.50:FF:000001">
    <property type="entry name" value="30S ribosomal protein S13"/>
    <property type="match status" value="1"/>
</dbReference>
<comment type="caution">
    <text evidence="11">The sequence shown here is derived from an EMBL/GenBank/DDBJ whole genome shotgun (WGS) entry which is preliminary data.</text>
</comment>
<dbReference type="Gene3D" id="1.10.8.50">
    <property type="match status" value="1"/>
</dbReference>
<evidence type="ECO:0000256" key="4">
    <source>
        <dbReference type="ARBA" id="ARBA00022884"/>
    </source>
</evidence>
<dbReference type="GO" id="GO:0000049">
    <property type="term" value="F:tRNA binding"/>
    <property type="evidence" value="ECO:0007669"/>
    <property type="project" value="UniProtKB-UniRule"/>
</dbReference>
<evidence type="ECO:0000256" key="3">
    <source>
        <dbReference type="ARBA" id="ARBA00022730"/>
    </source>
</evidence>
<keyword evidence="5 8" id="KW-0689">Ribosomal protein</keyword>
<dbReference type="AlphaFoldDB" id="A0A9W5W7G2"/>
<reference evidence="11 12" key="1">
    <citation type="submission" date="2014-02" db="EMBL/GenBank/DDBJ databases">
        <title>Genome sequence of Paenibacillus darwinianus reveals adaptive mechanisms for survival in Antarctic soils.</title>
        <authorList>
            <person name="Dsouza M."/>
            <person name="Taylor M.W."/>
            <person name="Turner S.J."/>
            <person name="Aislabie J."/>
        </authorList>
    </citation>
    <scope>NUCLEOTIDE SEQUENCE [LARGE SCALE GENOMIC DNA]</scope>
    <source>
        <strain evidence="11 12">CE1</strain>
    </source>
</reference>
<evidence type="ECO:0000256" key="7">
    <source>
        <dbReference type="ARBA" id="ARBA00035166"/>
    </source>
</evidence>
<evidence type="ECO:0000256" key="5">
    <source>
        <dbReference type="ARBA" id="ARBA00022980"/>
    </source>
</evidence>
<accession>A0A9W5W7G2</accession>
<dbReference type="PROSITE" id="PS50159">
    <property type="entry name" value="RIBOSOMAL_S13_2"/>
    <property type="match status" value="1"/>
</dbReference>
<sequence length="122" mass="14021">MARIAGVDLPRDKRVVIALTYIFGIGKTTAQKILTETDINENTRVRDLTEDEVSRLRENIDKSVKVEGDLRREVSLNIKRLIEIGCYRGVRHRRGLPVRGQRTKTNARTRKGPRRTVANKKK</sequence>
<proteinExistence type="inferred from homology"/>
<dbReference type="SUPFAM" id="SSF46946">
    <property type="entry name" value="S13-like H2TH domain"/>
    <property type="match status" value="1"/>
</dbReference>
<dbReference type="PANTHER" id="PTHR10871:SF1">
    <property type="entry name" value="SMALL RIBOSOMAL SUBUNIT PROTEIN US13M"/>
    <property type="match status" value="1"/>
</dbReference>
<dbReference type="InterPro" id="IPR010979">
    <property type="entry name" value="Ribosomal_uS13-like_H2TH"/>
</dbReference>
<evidence type="ECO:0000313" key="11">
    <source>
        <dbReference type="EMBL" id="EXX89620.1"/>
    </source>
</evidence>
<keyword evidence="2 8" id="KW-0820">tRNA-binding</keyword>
<comment type="subunit">
    <text evidence="8">Part of the 30S ribosomal subunit. Forms a loose heterodimer with protein S19. Forms two bridges to the 50S subunit in the 70S ribosome.</text>
</comment>
<dbReference type="InterPro" id="IPR018269">
    <property type="entry name" value="Ribosomal_uS13_CS"/>
</dbReference>
<dbReference type="OrthoDB" id="9803610at2"/>
<protein>
    <recommendedName>
        <fullName evidence="7 8">Small ribosomal subunit protein uS13</fullName>
    </recommendedName>
</protein>
<evidence type="ECO:0000256" key="6">
    <source>
        <dbReference type="ARBA" id="ARBA00023274"/>
    </source>
</evidence>
<dbReference type="InterPro" id="IPR027437">
    <property type="entry name" value="Rbsml_uS13_C"/>
</dbReference>
<evidence type="ECO:0000256" key="8">
    <source>
        <dbReference type="HAMAP-Rule" id="MF_01315"/>
    </source>
</evidence>
<dbReference type="Proteomes" id="UP000053750">
    <property type="component" value="Unassembled WGS sequence"/>
</dbReference>
<dbReference type="GO" id="GO:0015935">
    <property type="term" value="C:small ribosomal subunit"/>
    <property type="evidence" value="ECO:0007669"/>
    <property type="project" value="TreeGrafter"/>
</dbReference>
<dbReference type="PROSITE" id="PS00646">
    <property type="entry name" value="RIBOSOMAL_S13_1"/>
    <property type="match status" value="1"/>
</dbReference>
<organism evidence="11 12">
    <name type="scientific">Paenibacillus darwinianus</name>
    <dbReference type="NCBI Taxonomy" id="1380763"/>
    <lineage>
        <taxon>Bacteria</taxon>
        <taxon>Bacillati</taxon>
        <taxon>Bacillota</taxon>
        <taxon>Bacilli</taxon>
        <taxon>Bacillales</taxon>
        <taxon>Paenibacillaceae</taxon>
        <taxon>Paenibacillus</taxon>
    </lineage>
</organism>
<evidence type="ECO:0000256" key="2">
    <source>
        <dbReference type="ARBA" id="ARBA00022555"/>
    </source>
</evidence>
<feature type="region of interest" description="Disordered" evidence="10">
    <location>
        <begin position="95"/>
        <end position="122"/>
    </location>
</feature>
<dbReference type="InterPro" id="IPR001892">
    <property type="entry name" value="Ribosomal_uS13"/>
</dbReference>
<evidence type="ECO:0000256" key="1">
    <source>
        <dbReference type="ARBA" id="ARBA00008080"/>
    </source>
</evidence>
<dbReference type="NCBIfam" id="TIGR03631">
    <property type="entry name" value="uS13_bact"/>
    <property type="match status" value="1"/>
</dbReference>
<evidence type="ECO:0000256" key="10">
    <source>
        <dbReference type="SAM" id="MobiDB-lite"/>
    </source>
</evidence>
<dbReference type="GO" id="GO:0019843">
    <property type="term" value="F:rRNA binding"/>
    <property type="evidence" value="ECO:0007669"/>
    <property type="project" value="UniProtKB-UniRule"/>
</dbReference>
<comment type="function">
    <text evidence="8">Located at the top of the head of the 30S subunit, it contacts several helices of the 16S rRNA. In the 70S ribosome it contacts the 23S rRNA (bridge B1a) and protein L5 of the 50S subunit (bridge B1b), connecting the 2 subunits; these bridges are implicated in subunit movement. Contacts the tRNAs in the A and P-sites.</text>
</comment>
<keyword evidence="6 8" id="KW-0687">Ribonucleoprotein</keyword>
<dbReference type="GO" id="GO:0005829">
    <property type="term" value="C:cytosol"/>
    <property type="evidence" value="ECO:0007669"/>
    <property type="project" value="TreeGrafter"/>
</dbReference>
<comment type="similarity">
    <text evidence="1 8 9">Belongs to the universal ribosomal protein uS13 family.</text>
</comment>
<keyword evidence="12" id="KW-1185">Reference proteome</keyword>
<dbReference type="EMBL" id="JFHU01000090">
    <property type="protein sequence ID" value="EXX89620.1"/>
    <property type="molecule type" value="Genomic_DNA"/>
</dbReference>
<dbReference type="FunFam" id="4.10.910.10:FF:000001">
    <property type="entry name" value="30S ribosomal protein S13"/>
    <property type="match status" value="1"/>
</dbReference>
<dbReference type="Pfam" id="PF00416">
    <property type="entry name" value="Ribosomal_S13"/>
    <property type="match status" value="1"/>
</dbReference>
<dbReference type="RefSeq" id="WP_036580104.1">
    <property type="nucleotide sequence ID" value="NZ_KK082135.1"/>
</dbReference>
<dbReference type="PANTHER" id="PTHR10871">
    <property type="entry name" value="30S RIBOSOMAL PROTEIN S13/40S RIBOSOMAL PROTEIN S18"/>
    <property type="match status" value="1"/>
</dbReference>
<evidence type="ECO:0000256" key="9">
    <source>
        <dbReference type="RuleBase" id="RU003830"/>
    </source>
</evidence>
<keyword evidence="4 8" id="KW-0694">RNA-binding</keyword>
<dbReference type="InterPro" id="IPR019980">
    <property type="entry name" value="Ribosomal_uS13_bac-type"/>
</dbReference>
<dbReference type="Gene3D" id="4.10.910.10">
    <property type="entry name" value="30s ribosomal protein s13, domain 2"/>
    <property type="match status" value="1"/>
</dbReference>
<name>A0A9W5W7G2_9BACL</name>
<dbReference type="GO" id="GO:0006412">
    <property type="term" value="P:translation"/>
    <property type="evidence" value="ECO:0007669"/>
    <property type="project" value="UniProtKB-UniRule"/>
</dbReference>
<gene>
    <name evidence="8" type="primary">rpsM</name>
    <name evidence="11" type="ORF">BG53_15195</name>
</gene>
<dbReference type="GO" id="GO:0003735">
    <property type="term" value="F:structural constituent of ribosome"/>
    <property type="evidence" value="ECO:0007669"/>
    <property type="project" value="InterPro"/>
</dbReference>
<dbReference type="HAMAP" id="MF_01315">
    <property type="entry name" value="Ribosomal_uS13"/>
    <property type="match status" value="1"/>
</dbReference>
<evidence type="ECO:0000313" key="12">
    <source>
        <dbReference type="Proteomes" id="UP000053750"/>
    </source>
</evidence>
<keyword evidence="3 8" id="KW-0699">rRNA-binding</keyword>
<dbReference type="PIRSF" id="PIRSF002134">
    <property type="entry name" value="Ribosomal_S13"/>
    <property type="match status" value="1"/>
</dbReference>